<gene>
    <name evidence="4" type="ORF">PV328_010630</name>
</gene>
<organism evidence="4 5">
    <name type="scientific">Microctonus aethiopoides</name>
    <dbReference type="NCBI Taxonomy" id="144406"/>
    <lineage>
        <taxon>Eukaryota</taxon>
        <taxon>Metazoa</taxon>
        <taxon>Ecdysozoa</taxon>
        <taxon>Arthropoda</taxon>
        <taxon>Hexapoda</taxon>
        <taxon>Insecta</taxon>
        <taxon>Pterygota</taxon>
        <taxon>Neoptera</taxon>
        <taxon>Endopterygota</taxon>
        <taxon>Hymenoptera</taxon>
        <taxon>Apocrita</taxon>
        <taxon>Ichneumonoidea</taxon>
        <taxon>Braconidae</taxon>
        <taxon>Euphorinae</taxon>
        <taxon>Microctonus</taxon>
    </lineage>
</organism>
<evidence type="ECO:0000313" key="5">
    <source>
        <dbReference type="Proteomes" id="UP001168990"/>
    </source>
</evidence>
<comment type="caution">
    <text evidence="4">The sequence shown here is derived from an EMBL/GenBank/DDBJ whole genome shotgun (WGS) entry which is preliminary data.</text>
</comment>
<feature type="region of interest" description="Disordered" evidence="2">
    <location>
        <begin position="158"/>
        <end position="206"/>
    </location>
</feature>
<dbReference type="FunFam" id="4.10.280.10:FF:000019">
    <property type="entry name" value="Myc proto-oncogene protein"/>
    <property type="match status" value="1"/>
</dbReference>
<dbReference type="EMBL" id="JAQQBS010000004">
    <property type="protein sequence ID" value="KAK0170016.1"/>
    <property type="molecule type" value="Genomic_DNA"/>
</dbReference>
<dbReference type="GO" id="GO:0046983">
    <property type="term" value="F:protein dimerization activity"/>
    <property type="evidence" value="ECO:0007669"/>
    <property type="project" value="InterPro"/>
</dbReference>
<feature type="region of interest" description="Disordered" evidence="2">
    <location>
        <begin position="349"/>
        <end position="398"/>
    </location>
</feature>
<evidence type="ECO:0000313" key="4">
    <source>
        <dbReference type="EMBL" id="KAK0170016.1"/>
    </source>
</evidence>
<keyword evidence="1" id="KW-0238">DNA-binding</keyword>
<reference evidence="4" key="2">
    <citation type="submission" date="2023-03" db="EMBL/GenBank/DDBJ databases">
        <authorList>
            <person name="Inwood S.N."/>
            <person name="Skelly J.G."/>
            <person name="Guhlin J."/>
            <person name="Harrop T.W.R."/>
            <person name="Goldson S.G."/>
            <person name="Dearden P.K."/>
        </authorList>
    </citation>
    <scope>NUCLEOTIDE SEQUENCE</scope>
    <source>
        <strain evidence="4">Irish</strain>
        <tissue evidence="4">Whole body</tissue>
    </source>
</reference>
<dbReference type="SUPFAM" id="SSF47459">
    <property type="entry name" value="HLH, helix-loop-helix DNA-binding domain"/>
    <property type="match status" value="1"/>
</dbReference>
<dbReference type="SMART" id="SM00353">
    <property type="entry name" value="HLH"/>
    <property type="match status" value="1"/>
</dbReference>
<proteinExistence type="predicted"/>
<protein>
    <recommendedName>
        <fullName evidence="3">BHLH domain-containing protein</fullName>
    </recommendedName>
</protein>
<reference evidence="4" key="1">
    <citation type="journal article" date="2023" name="bioRxiv">
        <title>Scaffold-level genome assemblies of two parasitoid biocontrol wasps reveal the parthenogenesis mechanism and an associated novel virus.</title>
        <authorList>
            <person name="Inwood S."/>
            <person name="Skelly J."/>
            <person name="Guhlin J."/>
            <person name="Harrop T."/>
            <person name="Goldson S."/>
            <person name="Dearden P."/>
        </authorList>
    </citation>
    <scope>NUCLEOTIDE SEQUENCE</scope>
    <source>
        <strain evidence="4">Irish</strain>
        <tissue evidence="4">Whole body</tissue>
    </source>
</reference>
<dbReference type="CDD" id="cd11400">
    <property type="entry name" value="bHLHzip_Myc"/>
    <property type="match status" value="1"/>
</dbReference>
<feature type="compositionally biased region" description="Low complexity" evidence="2">
    <location>
        <begin position="251"/>
        <end position="263"/>
    </location>
</feature>
<name>A0AA39FIE7_9HYME</name>
<dbReference type="GO" id="GO:0003700">
    <property type="term" value="F:DNA-binding transcription factor activity"/>
    <property type="evidence" value="ECO:0007669"/>
    <property type="project" value="InterPro"/>
</dbReference>
<keyword evidence="5" id="KW-1185">Reference proteome</keyword>
<evidence type="ECO:0000256" key="1">
    <source>
        <dbReference type="ARBA" id="ARBA00023125"/>
    </source>
</evidence>
<dbReference type="Gene3D" id="4.10.280.10">
    <property type="entry name" value="Helix-loop-helix DNA-binding domain"/>
    <property type="match status" value="1"/>
</dbReference>
<feature type="compositionally biased region" description="Basic and acidic residues" evidence="2">
    <location>
        <begin position="178"/>
        <end position="194"/>
    </location>
</feature>
<evidence type="ECO:0000256" key="2">
    <source>
        <dbReference type="SAM" id="MobiDB-lite"/>
    </source>
</evidence>
<accession>A0AA39FIE7</accession>
<sequence>MCAVLTPLVPGLVLKLERGLRYGKMETAAWSSVQSPLPALWLSREKKAIMYMPDWDIPIIHTSSPLDTVMSDDIWNKFELEEPLPVSSHFNYERTCEDNMIIEQYGKASCIDYQEIRHHDCMWAGLCISKEHSRTMPTKKDNQMHRKVAAGRSLLISRATASSSQQQQQQHNKQKQHCRTDSLESDGDSIRSETPHALSESDSESDCEVPMFKHDQICINDKFSEWVTTATRAVPVSEVTGQFVRSNHLRNQNNTTDDSTSSKSTDDNANVSVNAAKENEIRNTTMSDHCYHINQAGVARLTEMGVQTPSDSEEEIDVVSFEKPCRPVALPTHPNPVDHQTIQLTVNTALKEKPAPRPRGRPPSNANRKRAAQEIQKPAKRMATQRTCQKKTKATKNTQSALSLAVSASAPVPTFTKSVPSVKTCFDEEPDNDKRNLHNNMERQRRIELRHAFDDLRRLVPEIEAKEKAPKVAILQQAAEYCERLKQIYDENLLIEAAESKRQKKRLARIHILRVALAQMRQEKIIAENSRNCGVTN</sequence>
<dbReference type="PRINTS" id="PR00044">
    <property type="entry name" value="LEUZIPPRMYC"/>
</dbReference>
<dbReference type="InterPro" id="IPR002418">
    <property type="entry name" value="Tscrpt_reg_Myc"/>
</dbReference>
<dbReference type="Proteomes" id="UP001168990">
    <property type="component" value="Unassembled WGS sequence"/>
</dbReference>
<dbReference type="Pfam" id="PF00010">
    <property type="entry name" value="HLH"/>
    <property type="match status" value="1"/>
</dbReference>
<dbReference type="InterPro" id="IPR036638">
    <property type="entry name" value="HLH_DNA-bd_sf"/>
</dbReference>
<dbReference type="InterPro" id="IPR011598">
    <property type="entry name" value="bHLH_dom"/>
</dbReference>
<dbReference type="PANTHER" id="PTHR45851">
    <property type="entry name" value="MYC PROTO-ONCOGENE"/>
    <property type="match status" value="1"/>
</dbReference>
<dbReference type="PROSITE" id="PS50888">
    <property type="entry name" value="BHLH"/>
    <property type="match status" value="1"/>
</dbReference>
<dbReference type="AlphaFoldDB" id="A0AA39FIE7"/>
<feature type="region of interest" description="Disordered" evidence="2">
    <location>
        <begin position="244"/>
        <end position="270"/>
    </location>
</feature>
<dbReference type="GO" id="GO:0003677">
    <property type="term" value="F:DNA binding"/>
    <property type="evidence" value="ECO:0007669"/>
    <property type="project" value="UniProtKB-KW"/>
</dbReference>
<dbReference type="InterPro" id="IPR050433">
    <property type="entry name" value="Myc_transcription_factors"/>
</dbReference>
<evidence type="ECO:0000259" key="3">
    <source>
        <dbReference type="PROSITE" id="PS50888"/>
    </source>
</evidence>
<feature type="domain" description="BHLH" evidence="3">
    <location>
        <begin position="433"/>
        <end position="485"/>
    </location>
</feature>